<protein>
    <submittedName>
        <fullName evidence="1">Uncharacterized protein</fullName>
    </submittedName>
</protein>
<accession>A0A6C0AI44</accession>
<dbReference type="EMBL" id="MN740626">
    <property type="protein sequence ID" value="QHS79130.1"/>
    <property type="molecule type" value="Genomic_DNA"/>
</dbReference>
<proteinExistence type="predicted"/>
<evidence type="ECO:0000313" key="1">
    <source>
        <dbReference type="EMBL" id="QHS79130.1"/>
    </source>
</evidence>
<dbReference type="AlphaFoldDB" id="A0A6C0AI44"/>
<name>A0A6C0AI44_9ZZZZ</name>
<reference evidence="1" key="1">
    <citation type="journal article" date="2020" name="Nature">
        <title>Giant virus diversity and host interactions through global metagenomics.</title>
        <authorList>
            <person name="Schulz F."/>
            <person name="Roux S."/>
            <person name="Paez-Espino D."/>
            <person name="Jungbluth S."/>
            <person name="Walsh D.A."/>
            <person name="Denef V.J."/>
            <person name="McMahon K.D."/>
            <person name="Konstantinidis K.T."/>
            <person name="Eloe-Fadrosh E.A."/>
            <person name="Kyrpides N.C."/>
            <person name="Woyke T."/>
        </authorList>
    </citation>
    <scope>NUCLEOTIDE SEQUENCE</scope>
    <source>
        <strain evidence="1">GVMAG-S-1035118-87</strain>
    </source>
</reference>
<sequence length="38" mass="4245">MFEPPVEIIQRIPSQCGVDVMKGDETNPHTDDAVQYLA</sequence>
<organism evidence="1">
    <name type="scientific">viral metagenome</name>
    <dbReference type="NCBI Taxonomy" id="1070528"/>
    <lineage>
        <taxon>unclassified sequences</taxon>
        <taxon>metagenomes</taxon>
        <taxon>organismal metagenomes</taxon>
    </lineage>
</organism>